<evidence type="ECO:0000313" key="5">
    <source>
        <dbReference type="Proteomes" id="UP001595699"/>
    </source>
</evidence>
<evidence type="ECO:0000256" key="1">
    <source>
        <dbReference type="ARBA" id="ARBA00004651"/>
    </source>
</evidence>
<keyword evidence="4" id="KW-0407">Ion channel</keyword>
<dbReference type="Gene3D" id="3.40.50.720">
    <property type="entry name" value="NAD(P)-binding Rossmann-like Domain"/>
    <property type="match status" value="1"/>
</dbReference>
<protein>
    <submittedName>
        <fullName evidence="4">Potassium channel family protein</fullName>
    </submittedName>
</protein>
<keyword evidence="5" id="KW-1185">Reference proteome</keyword>
<dbReference type="PANTHER" id="PTHR43833:SF9">
    <property type="entry name" value="POTASSIUM CHANNEL PROTEIN YUGO-RELATED"/>
    <property type="match status" value="1"/>
</dbReference>
<organism evidence="4 5">
    <name type="scientific">Tenggerimyces flavus</name>
    <dbReference type="NCBI Taxonomy" id="1708749"/>
    <lineage>
        <taxon>Bacteria</taxon>
        <taxon>Bacillati</taxon>
        <taxon>Actinomycetota</taxon>
        <taxon>Actinomycetes</taxon>
        <taxon>Propionibacteriales</taxon>
        <taxon>Nocardioidaceae</taxon>
        <taxon>Tenggerimyces</taxon>
    </lineage>
</organism>
<keyword evidence="4" id="KW-0406">Ion transport</keyword>
<feature type="domain" description="RCK N-terminal" evidence="3">
    <location>
        <begin position="140"/>
        <end position="259"/>
    </location>
</feature>
<dbReference type="GO" id="GO:0034220">
    <property type="term" value="P:monoatomic ion transmembrane transport"/>
    <property type="evidence" value="ECO:0007669"/>
    <property type="project" value="UniProtKB-KW"/>
</dbReference>
<dbReference type="Pfam" id="PF07885">
    <property type="entry name" value="Ion_trans_2"/>
    <property type="match status" value="1"/>
</dbReference>
<keyword evidence="2" id="KW-0472">Membrane</keyword>
<dbReference type="SUPFAM" id="SSF51735">
    <property type="entry name" value="NAD(P)-binding Rossmann-fold domains"/>
    <property type="match status" value="1"/>
</dbReference>
<evidence type="ECO:0000259" key="3">
    <source>
        <dbReference type="PROSITE" id="PS51201"/>
    </source>
</evidence>
<dbReference type="PROSITE" id="PS51201">
    <property type="entry name" value="RCK_N"/>
    <property type="match status" value="1"/>
</dbReference>
<dbReference type="PANTHER" id="PTHR43833">
    <property type="entry name" value="POTASSIUM CHANNEL PROTEIN 2-RELATED-RELATED"/>
    <property type="match status" value="1"/>
</dbReference>
<dbReference type="Proteomes" id="UP001595699">
    <property type="component" value="Unassembled WGS sequence"/>
</dbReference>
<dbReference type="Gene3D" id="1.10.287.70">
    <property type="match status" value="1"/>
</dbReference>
<dbReference type="RefSeq" id="WP_239553740.1">
    <property type="nucleotide sequence ID" value="NZ_JAFBCM010000001.1"/>
</dbReference>
<dbReference type="InterPro" id="IPR013099">
    <property type="entry name" value="K_chnl_dom"/>
</dbReference>
<comment type="subcellular location">
    <subcellularLocation>
        <location evidence="1">Cell membrane</location>
        <topology evidence="1">Multi-pass membrane protein</topology>
    </subcellularLocation>
</comment>
<feature type="transmembrane region" description="Helical" evidence="2">
    <location>
        <begin position="100"/>
        <end position="123"/>
    </location>
</feature>
<dbReference type="EMBL" id="JBHRZH010000022">
    <property type="protein sequence ID" value="MFC3764027.1"/>
    <property type="molecule type" value="Genomic_DNA"/>
</dbReference>
<gene>
    <name evidence="4" type="ORF">ACFOUW_24550</name>
</gene>
<keyword evidence="2" id="KW-1133">Transmembrane helix</keyword>
<comment type="caution">
    <text evidence="4">The sequence shown here is derived from an EMBL/GenBank/DDBJ whole genome shotgun (WGS) entry which is preliminary data.</text>
</comment>
<evidence type="ECO:0000313" key="4">
    <source>
        <dbReference type="EMBL" id="MFC3764027.1"/>
    </source>
</evidence>
<evidence type="ECO:0000256" key="2">
    <source>
        <dbReference type="SAM" id="Phobius"/>
    </source>
</evidence>
<proteinExistence type="predicted"/>
<accession>A0ABV7YG85</accession>
<reference evidence="5" key="1">
    <citation type="journal article" date="2019" name="Int. J. Syst. Evol. Microbiol.">
        <title>The Global Catalogue of Microorganisms (GCM) 10K type strain sequencing project: providing services to taxonomists for standard genome sequencing and annotation.</title>
        <authorList>
            <consortium name="The Broad Institute Genomics Platform"/>
            <consortium name="The Broad Institute Genome Sequencing Center for Infectious Disease"/>
            <person name="Wu L."/>
            <person name="Ma J."/>
        </authorList>
    </citation>
    <scope>NUCLEOTIDE SEQUENCE [LARGE SCALE GENOMIC DNA]</scope>
    <source>
        <strain evidence="5">CGMCC 4.7241</strain>
    </source>
</reference>
<name>A0ABV7YG85_9ACTN</name>
<dbReference type="InterPro" id="IPR036291">
    <property type="entry name" value="NAD(P)-bd_dom_sf"/>
</dbReference>
<feature type="transmembrane region" description="Helical" evidence="2">
    <location>
        <begin position="33"/>
        <end position="53"/>
    </location>
</feature>
<keyword evidence="2" id="KW-0812">Transmembrane</keyword>
<dbReference type="InterPro" id="IPR003148">
    <property type="entry name" value="RCK_N"/>
</dbReference>
<dbReference type="Pfam" id="PF02254">
    <property type="entry name" value="TrkA_N"/>
    <property type="match status" value="1"/>
</dbReference>
<dbReference type="InterPro" id="IPR050721">
    <property type="entry name" value="Trk_Ktr_HKT_K-transport"/>
</dbReference>
<sequence>MSSHHPIAAARRTVRELIPIRLPQGDAAPLRQILVRMAVALSLLGFAVLVVYLDRDGYRDAASEEPLSLLDCFYYATVSLTTTGYGDITPATPPARLVNVLLITPLRIMFLIVLVGTTIEVLATRSREQWMIARWRRRLQNHTVVIGFGTKGRSAVDTLINGGVDKRRIVVVDPHTEAIQEANALGLGGVVGDGTRTDVLRRAEIEGAERIIVTTYRDDTAVLVTLTARQLNQDATIVVAVREGENIRLLRQSGADVVVPSSDAVGRILGLSTVSPALGVVLEDLLTYGEGLEVAERAVLPREEGKSPRELDDVAVAVVREGEVHSYFDPTVAQLIRGDKVVVVRPAEEKPWAPRPGADSDEDDD</sequence>
<keyword evidence="4" id="KW-0813">Transport</keyword>
<dbReference type="SUPFAM" id="SSF81324">
    <property type="entry name" value="Voltage-gated potassium channels"/>
    <property type="match status" value="1"/>
</dbReference>